<evidence type="ECO:0000256" key="3">
    <source>
        <dbReference type="ARBA" id="ARBA00022692"/>
    </source>
</evidence>
<keyword evidence="4 7" id="KW-1133">Transmembrane helix</keyword>
<evidence type="ECO:0000313" key="8">
    <source>
        <dbReference type="Ensembl" id="ENSDCDP00010057958.1"/>
    </source>
</evidence>
<dbReference type="PANTHER" id="PTHR23320:SF128">
    <property type="entry name" value="MEMBRANE-SPANNING 4-DOMAINS SUBFAMILY A MEMBER 4A"/>
    <property type="match status" value="1"/>
</dbReference>
<comment type="similarity">
    <text evidence="2">Belongs to the MS4A family.</text>
</comment>
<accession>A0AAY4EKR4</accession>
<dbReference type="GeneTree" id="ENSGT00400000025005"/>
<dbReference type="InterPro" id="IPR030417">
    <property type="entry name" value="MS4A"/>
</dbReference>
<keyword evidence="3 7" id="KW-0812">Transmembrane</keyword>
<feature type="transmembrane region" description="Helical" evidence="7">
    <location>
        <begin position="57"/>
        <end position="82"/>
    </location>
</feature>
<dbReference type="Proteomes" id="UP000694580">
    <property type="component" value="Chromosome 20"/>
</dbReference>
<evidence type="ECO:0000256" key="6">
    <source>
        <dbReference type="SAM" id="MobiDB-lite"/>
    </source>
</evidence>
<evidence type="ECO:0000313" key="9">
    <source>
        <dbReference type="Proteomes" id="UP000694580"/>
    </source>
</evidence>
<feature type="transmembrane region" description="Helical" evidence="7">
    <location>
        <begin position="132"/>
        <end position="151"/>
    </location>
</feature>
<evidence type="ECO:0008006" key="10">
    <source>
        <dbReference type="Google" id="ProtNLM"/>
    </source>
</evidence>
<dbReference type="GO" id="GO:0016020">
    <property type="term" value="C:membrane"/>
    <property type="evidence" value="ECO:0007669"/>
    <property type="project" value="UniProtKB-SubCell"/>
</dbReference>
<evidence type="ECO:0000256" key="5">
    <source>
        <dbReference type="ARBA" id="ARBA00023136"/>
    </source>
</evidence>
<reference evidence="8 9" key="1">
    <citation type="submission" date="2020-06" db="EMBL/GenBank/DDBJ databases">
        <authorList>
            <consortium name="Wellcome Sanger Institute Data Sharing"/>
        </authorList>
    </citation>
    <scope>NUCLEOTIDE SEQUENCE [LARGE SCALE GENOMIC DNA]</scope>
</reference>
<sequence length="279" mass="30435">MGINSQDAIPPPGGLSPQQVHSFLRVEPKTLGALQIIVGVLTMCLSATLLQISELHFVVDIIVLLFIVAELIASGAVLIHTGRYPTLFWVKTMLVLHLVSLAFTTAALGLLSRNLPYRQTTYHCEHCRRLEIFSVLLIDGILGTLVLFLLLELVICITAILFGLGVLARGGIQIVGMSQRLTTPPVQVQPVIVPPVQVAVVVSEPEPVHQPEPDTEEVHTPPTETTEPQVVPIEPQVIPIEPEVVSLEPQVVPLEPQVETAEPQVFPIEPEVELINPRL</sequence>
<reference evidence="8" key="2">
    <citation type="submission" date="2025-08" db="UniProtKB">
        <authorList>
            <consortium name="Ensembl"/>
        </authorList>
    </citation>
    <scope>IDENTIFICATION</scope>
</reference>
<dbReference type="Pfam" id="PF04103">
    <property type="entry name" value="CD20"/>
    <property type="match status" value="1"/>
</dbReference>
<gene>
    <name evidence="8" type="primary">GINM1</name>
</gene>
<reference evidence="8" key="3">
    <citation type="submission" date="2025-09" db="UniProtKB">
        <authorList>
            <consortium name="Ensembl"/>
        </authorList>
    </citation>
    <scope>IDENTIFICATION</scope>
</reference>
<evidence type="ECO:0000256" key="4">
    <source>
        <dbReference type="ARBA" id="ARBA00022989"/>
    </source>
</evidence>
<proteinExistence type="inferred from homology"/>
<protein>
    <recommendedName>
        <fullName evidence="10">MARVEL domain-containing protein</fullName>
    </recommendedName>
</protein>
<dbReference type="Ensembl" id="ENSDCDT00010068651.1">
    <property type="protein sequence ID" value="ENSDCDP00010057958.1"/>
    <property type="gene ID" value="ENSDCDG00010032715.1"/>
</dbReference>
<dbReference type="InterPro" id="IPR007237">
    <property type="entry name" value="CD20-like"/>
</dbReference>
<feature type="region of interest" description="Disordered" evidence="6">
    <location>
        <begin position="205"/>
        <end position="227"/>
    </location>
</feature>
<feature type="compositionally biased region" description="Basic and acidic residues" evidence="6">
    <location>
        <begin position="206"/>
        <end position="219"/>
    </location>
</feature>
<name>A0AAY4EKR4_9TELE</name>
<dbReference type="PANTHER" id="PTHR23320">
    <property type="entry name" value="MEMBRANE-SPANNING 4-DOMAINS SUBFAMILY A MS4A -RELATED"/>
    <property type="match status" value="1"/>
</dbReference>
<feature type="transmembrane region" description="Helical" evidence="7">
    <location>
        <begin position="88"/>
        <end position="111"/>
    </location>
</feature>
<organism evidence="8 9">
    <name type="scientific">Denticeps clupeoides</name>
    <name type="common">denticle herring</name>
    <dbReference type="NCBI Taxonomy" id="299321"/>
    <lineage>
        <taxon>Eukaryota</taxon>
        <taxon>Metazoa</taxon>
        <taxon>Chordata</taxon>
        <taxon>Craniata</taxon>
        <taxon>Vertebrata</taxon>
        <taxon>Euteleostomi</taxon>
        <taxon>Actinopterygii</taxon>
        <taxon>Neopterygii</taxon>
        <taxon>Teleostei</taxon>
        <taxon>Clupei</taxon>
        <taxon>Clupeiformes</taxon>
        <taxon>Denticipitoidei</taxon>
        <taxon>Denticipitidae</taxon>
        <taxon>Denticeps</taxon>
    </lineage>
</organism>
<evidence type="ECO:0000256" key="2">
    <source>
        <dbReference type="ARBA" id="ARBA00009565"/>
    </source>
</evidence>
<comment type="subcellular location">
    <subcellularLocation>
        <location evidence="1">Membrane</location>
        <topology evidence="1">Multi-pass membrane protein</topology>
    </subcellularLocation>
</comment>
<feature type="transmembrane region" description="Helical" evidence="7">
    <location>
        <begin position="31"/>
        <end position="50"/>
    </location>
</feature>
<evidence type="ECO:0000256" key="7">
    <source>
        <dbReference type="SAM" id="Phobius"/>
    </source>
</evidence>
<dbReference type="AlphaFoldDB" id="A0AAY4EKR4"/>
<evidence type="ECO:0000256" key="1">
    <source>
        <dbReference type="ARBA" id="ARBA00004141"/>
    </source>
</evidence>
<keyword evidence="5 7" id="KW-0472">Membrane</keyword>
<keyword evidence="9" id="KW-1185">Reference proteome</keyword>